<dbReference type="InterPro" id="IPR052636">
    <property type="entry name" value="UDP-D-xylose:L-fucose_XylT"/>
</dbReference>
<dbReference type="Gene3D" id="3.90.550.10">
    <property type="entry name" value="Spore Coat Polysaccharide Biosynthesis Protein SpsA, Chain A"/>
    <property type="match status" value="1"/>
</dbReference>
<name>A0A812J4Z7_9DINO</name>
<evidence type="ECO:0000259" key="3">
    <source>
        <dbReference type="Pfam" id="PF03407"/>
    </source>
</evidence>
<evidence type="ECO:0000313" key="4">
    <source>
        <dbReference type="EMBL" id="CAE7196576.1"/>
    </source>
</evidence>
<reference evidence="4" key="1">
    <citation type="submission" date="2021-02" db="EMBL/GenBank/DDBJ databases">
        <authorList>
            <person name="Dougan E. K."/>
            <person name="Rhodes N."/>
            <person name="Thang M."/>
            <person name="Chan C."/>
        </authorList>
    </citation>
    <scope>NUCLEOTIDE SEQUENCE</scope>
</reference>
<feature type="domain" description="Nucleotide-diphospho-sugar transferase" evidence="3">
    <location>
        <begin position="151"/>
        <end position="384"/>
    </location>
</feature>
<proteinExistence type="inferred from homology"/>
<dbReference type="SUPFAM" id="SSF53448">
    <property type="entry name" value="Nucleotide-diphospho-sugar transferases"/>
    <property type="match status" value="1"/>
</dbReference>
<organism evidence="4 5">
    <name type="scientific">Symbiodinium necroappetens</name>
    <dbReference type="NCBI Taxonomy" id="1628268"/>
    <lineage>
        <taxon>Eukaryota</taxon>
        <taxon>Sar</taxon>
        <taxon>Alveolata</taxon>
        <taxon>Dinophyceae</taxon>
        <taxon>Suessiales</taxon>
        <taxon>Symbiodiniaceae</taxon>
        <taxon>Symbiodinium</taxon>
    </lineage>
</organism>
<dbReference type="OrthoDB" id="540503at2759"/>
<protein>
    <recommendedName>
        <fullName evidence="3">Nucleotide-diphospho-sugar transferase domain-containing protein</fullName>
    </recommendedName>
</protein>
<accession>A0A812J4Z7</accession>
<dbReference type="InterPro" id="IPR029044">
    <property type="entry name" value="Nucleotide-diphossugar_trans"/>
</dbReference>
<feature type="compositionally biased region" description="Basic and acidic residues" evidence="2">
    <location>
        <begin position="819"/>
        <end position="837"/>
    </location>
</feature>
<dbReference type="PANTHER" id="PTHR47032:SF1">
    <property type="entry name" value="UDP-D-XYLOSE:L-FUCOSE ALPHA-1,3-D-XYLOSYLTRANSFERASE-RELATED"/>
    <property type="match status" value="1"/>
</dbReference>
<comment type="similarity">
    <text evidence="1">Belongs to the glycosyltransferase 77 family.</text>
</comment>
<dbReference type="Pfam" id="PF03407">
    <property type="entry name" value="Nucleotid_trans"/>
    <property type="match status" value="1"/>
</dbReference>
<evidence type="ECO:0000256" key="2">
    <source>
        <dbReference type="SAM" id="MobiDB-lite"/>
    </source>
</evidence>
<dbReference type="PANTHER" id="PTHR47032">
    <property type="entry name" value="UDP-D-XYLOSE:L-FUCOSE ALPHA-1,3-D-XYLOSYLTRANSFERASE-RELATED"/>
    <property type="match status" value="1"/>
</dbReference>
<feature type="region of interest" description="Disordered" evidence="2">
    <location>
        <begin position="813"/>
        <end position="852"/>
    </location>
</feature>
<dbReference type="GO" id="GO:0016757">
    <property type="term" value="F:glycosyltransferase activity"/>
    <property type="evidence" value="ECO:0007669"/>
    <property type="project" value="TreeGrafter"/>
</dbReference>
<dbReference type="Proteomes" id="UP000601435">
    <property type="component" value="Unassembled WGS sequence"/>
</dbReference>
<dbReference type="InterPro" id="IPR005069">
    <property type="entry name" value="Nucl-diP-sugar_transferase"/>
</dbReference>
<dbReference type="EMBL" id="CAJNJA010005697">
    <property type="protein sequence ID" value="CAE7196576.1"/>
    <property type="molecule type" value="Genomic_DNA"/>
</dbReference>
<comment type="caution">
    <text evidence="4">The sequence shown here is derived from an EMBL/GenBank/DDBJ whole genome shotgun (WGS) entry which is preliminary data.</text>
</comment>
<gene>
    <name evidence="4" type="ORF">SNEC2469_LOCUS1353</name>
</gene>
<evidence type="ECO:0000256" key="1">
    <source>
        <dbReference type="ARBA" id="ARBA00007033"/>
    </source>
</evidence>
<evidence type="ECO:0000313" key="5">
    <source>
        <dbReference type="Proteomes" id="UP000601435"/>
    </source>
</evidence>
<keyword evidence="5" id="KW-1185">Reference proteome</keyword>
<sequence>MMWYRMLAIWTAYAVEPLVLQVPRRSFIQLRLMSDFEDLSHENLLSKWVEGIWTGLQSSDAGDPRDPGNCLESYRPSWNITRPSYFDSGLDEEPPRRYTLQVDTDKLLDIAGPAGRLIVSWTTGGPKRWSIAQNLALSIRRNTPELEPIFVFIALDADAVRRARDSGFNAVLNDGSGDLQDDIWKMRWLIQTTCVSLGLEVLVVDSDIVFLADPFRHFFFDSDVEAMTDHFFPAEQLWATWLRPAEHINTGFLFVRPSARLLAFLVEFIDVHYHGHEGPTPRDGMDQRVFNKFVMHKMEKSPPEVVSRYENITFSGLDWQGKTRRFTPRATWEVPIGSSDTITIRILDPVCISHGMNYFWRKAYKLKSCDGSGQPPAVVHVNGVDPKMYFLRDRNLWYVNDWDDRFNDSTSFLVYHHPKGLNLSADFEFLIAALEIGAYFRRRVVLPDTMNCANSPAYLIYNLSETMVDEPGCTYDYFAHANGLYEVYSRVKPYAIEAGIAREPRFKELSIQRLRGSLQLREELLSAHAERRAAFASARVLEVDDIILLRDGLRSGSFGLRMNPEHVFSCAFQEPLIGAMACLDEPYVEEFGAEAMCEAQSFVKGCGPVGICCCWPFWGWGEKLQYFTGVKWDLPCNCGVSACETFSRRLDSGSENCCRHAGSTALFPVTDPGVFYCETNFSWSGPTGAEDSNTYTSQALVEFAANKRTVQQSFQTCSLDRLLRRGDAFPETTLRECNLQFSSFLLRRSKWRQLRKWLMALHSWKYDRDMAGTVLAAHNFSPPWNFPTIEKVRCITGHGCAGPEPYKTAAQQAEDAAEQEAKETAAREAMQEFDEKGNPTGPPGWPFGIRPEDKEVWTPKDVEELKRRLPAYNIKGPGVRAICWGQGELVGARLRLIKRQRGVHSVEEAAQICDDLEGCTHFSIRVGPDFPMTEDIDLDKGIPYRAEFCRGPMVTTVDFPRTHSFVGIKKYAAREGDLPPPENNEPPIPLVDGPLEAFGRDQGYFAAYRSRLKRIEERERLDRLKSATHQLEMIKKEQTAKDVRAKLKSMQSFMPLLFVPSKQARSKACQKLRSEWVFEQRRSLGNSSRLIASMEGSMVTDNTGFSFGKLAHDTEQLEYIISIGREELHEAASGFRSLLELFVQLQKGAPVREEVAAQFAKVRPFFNRALHLPDLDQSVGEVTEFLPAAADWEGASLDVRTRGVAIIRGALTASAQKLVRRWLLESTVWYQSLQNGDIQKSQLRDGLHGPVGFRLVHEIQARLPNLLGKLPLLDITSYRHGQQSSGLPWHCLDGIVVAMFWFGSISDSALEVSGRNSSMSFCNGNRVGPAPALQLEGFTREQAPTPARSLACPEGCLLLWQAAHAIRTIHRAKVDTFASRPVELLLLFGNYADAGAKAAGFMPSFEGKADSWGEHYYARDHDHR</sequence>
<dbReference type="GO" id="GO:0005794">
    <property type="term" value="C:Golgi apparatus"/>
    <property type="evidence" value="ECO:0007669"/>
    <property type="project" value="TreeGrafter"/>
</dbReference>